<keyword evidence="2" id="KW-0732">Signal</keyword>
<accession>A0A1M7Z9C7</accession>
<evidence type="ECO:0000313" key="3">
    <source>
        <dbReference type="EMBL" id="SHO61266.1"/>
    </source>
</evidence>
<organism evidence="3 4">
    <name type="scientific">Algoriphagus zhangzhouensis</name>
    <dbReference type="NCBI Taxonomy" id="1073327"/>
    <lineage>
        <taxon>Bacteria</taxon>
        <taxon>Pseudomonadati</taxon>
        <taxon>Bacteroidota</taxon>
        <taxon>Cytophagia</taxon>
        <taxon>Cytophagales</taxon>
        <taxon>Cyclobacteriaceae</taxon>
        <taxon>Algoriphagus</taxon>
    </lineage>
</organism>
<protein>
    <recommendedName>
        <fullName evidence="5">SH3 domain-containing protein</fullName>
    </recommendedName>
</protein>
<evidence type="ECO:0000256" key="2">
    <source>
        <dbReference type="SAM" id="SignalP"/>
    </source>
</evidence>
<feature type="signal peptide" evidence="2">
    <location>
        <begin position="1"/>
        <end position="27"/>
    </location>
</feature>
<name>A0A1M7Z9C7_9BACT</name>
<keyword evidence="1" id="KW-0812">Transmembrane</keyword>
<evidence type="ECO:0000313" key="4">
    <source>
        <dbReference type="Proteomes" id="UP000184609"/>
    </source>
</evidence>
<dbReference type="SUPFAM" id="SSF48452">
    <property type="entry name" value="TPR-like"/>
    <property type="match status" value="1"/>
</dbReference>
<dbReference type="EMBL" id="FRXN01000002">
    <property type="protein sequence ID" value="SHO61266.1"/>
    <property type="molecule type" value="Genomic_DNA"/>
</dbReference>
<reference evidence="4" key="1">
    <citation type="submission" date="2016-12" db="EMBL/GenBank/DDBJ databases">
        <authorList>
            <person name="Varghese N."/>
            <person name="Submissions S."/>
        </authorList>
    </citation>
    <scope>NUCLEOTIDE SEQUENCE [LARGE SCALE GENOMIC DNA]</scope>
    <source>
        <strain evidence="4">DSM 25035</strain>
    </source>
</reference>
<keyword evidence="1" id="KW-0472">Membrane</keyword>
<evidence type="ECO:0008006" key="5">
    <source>
        <dbReference type="Google" id="ProtNLM"/>
    </source>
</evidence>
<keyword evidence="4" id="KW-1185">Reference proteome</keyword>
<dbReference type="OrthoDB" id="977366at2"/>
<dbReference type="Gene3D" id="2.30.30.40">
    <property type="entry name" value="SH3 Domains"/>
    <property type="match status" value="1"/>
</dbReference>
<keyword evidence="1" id="KW-1133">Transmembrane helix</keyword>
<feature type="transmembrane region" description="Helical" evidence="1">
    <location>
        <begin position="131"/>
        <end position="151"/>
    </location>
</feature>
<dbReference type="STRING" id="1073327.SAMN04488108_1221"/>
<gene>
    <name evidence="3" type="ORF">SAMN04488108_1221</name>
</gene>
<dbReference type="Proteomes" id="UP000184609">
    <property type="component" value="Unassembled WGS sequence"/>
</dbReference>
<proteinExistence type="predicted"/>
<sequence>MPNTKSNFLTKLLLFFSFVLQSIHCQADVNDLQKADSLFDLRSYKEAMEIYAPNYQNGLYSPAMLLKMAFIAEGMGDKEQATLYLSKYYDLNPNAQTISKIKTLTGQANLYGYDVSDGGRFLLFLVEYKEIIVGLLTLFLMISLISNWWMGRKIDKSASYWPTVFLIVVIFVVNNFLQGPKAGLITHSPAFIVSKPSAGGELIDQVEPGHRVKIKSGKDIWYEIEWKNKSAFIRKDNITRL</sequence>
<feature type="chain" id="PRO_5013314681" description="SH3 domain-containing protein" evidence="2">
    <location>
        <begin position="28"/>
        <end position="241"/>
    </location>
</feature>
<dbReference type="AlphaFoldDB" id="A0A1M7Z9C7"/>
<dbReference type="InterPro" id="IPR011990">
    <property type="entry name" value="TPR-like_helical_dom_sf"/>
</dbReference>
<evidence type="ECO:0000256" key="1">
    <source>
        <dbReference type="SAM" id="Phobius"/>
    </source>
</evidence>
<feature type="transmembrane region" description="Helical" evidence="1">
    <location>
        <begin position="158"/>
        <end position="177"/>
    </location>
</feature>